<keyword evidence="5" id="KW-1185">Reference proteome</keyword>
<feature type="signal peptide" evidence="2">
    <location>
        <begin position="1"/>
        <end position="22"/>
    </location>
</feature>
<feature type="compositionally biased region" description="Basic and acidic residues" evidence="1">
    <location>
        <begin position="34"/>
        <end position="52"/>
    </location>
</feature>
<dbReference type="InterPro" id="IPR027954">
    <property type="entry name" value="Transcobalamin-like_C"/>
</dbReference>
<gene>
    <name evidence="4" type="ORF">JR050_19810</name>
</gene>
<feature type="compositionally biased region" description="Basic and acidic residues" evidence="1">
    <location>
        <begin position="120"/>
        <end position="139"/>
    </location>
</feature>
<evidence type="ECO:0000256" key="1">
    <source>
        <dbReference type="SAM" id="MobiDB-lite"/>
    </source>
</evidence>
<feature type="chain" id="PRO_5045402065" evidence="2">
    <location>
        <begin position="23"/>
        <end position="246"/>
    </location>
</feature>
<feature type="compositionally biased region" description="Polar residues" evidence="1">
    <location>
        <begin position="53"/>
        <end position="86"/>
    </location>
</feature>
<feature type="domain" description="Transcobalamin-like C-terminal" evidence="3">
    <location>
        <begin position="169"/>
        <end position="244"/>
    </location>
</feature>
<feature type="region of interest" description="Disordered" evidence="1">
    <location>
        <begin position="28"/>
        <end position="139"/>
    </location>
</feature>
<name>A0ABS2DN32_9BACI</name>
<proteinExistence type="predicted"/>
<dbReference type="EMBL" id="JAFELM010000045">
    <property type="protein sequence ID" value="MBM6619914.1"/>
    <property type="molecule type" value="Genomic_DNA"/>
</dbReference>
<comment type="caution">
    <text evidence="4">The sequence shown here is derived from an EMBL/GenBank/DDBJ whole genome shotgun (WGS) entry which is preliminary data.</text>
</comment>
<feature type="compositionally biased region" description="Polar residues" evidence="1">
    <location>
        <begin position="93"/>
        <end position="116"/>
    </location>
</feature>
<evidence type="ECO:0000313" key="5">
    <source>
        <dbReference type="Proteomes" id="UP001518925"/>
    </source>
</evidence>
<evidence type="ECO:0000256" key="2">
    <source>
        <dbReference type="SAM" id="SignalP"/>
    </source>
</evidence>
<sequence length="246" mass="26616">MRKHIKLLSIILFSLLIAVFNGCENNQMSTATDSSKEKSVEVKEKDEIKDTNEGNISEQADLSQTEQTPSVQAKEGANSTDQQAANTPKGESPKSTITKPSKPNSESNTAPSSPAVQSPKVEEKKEEKPVTPPVEEKKPENLLTVSTVIKGPKDVGTIAGSTTVEVKEGATILDVLLLVAKNKGIMVGYTGNGPTAYVEGIHNIYEFDYGPKSGWTCQRNGVTLDRSADAIQVKNGDHIDWIYKED</sequence>
<dbReference type="RefSeq" id="WP_204205390.1">
    <property type="nucleotide sequence ID" value="NZ_JAFELM010000045.1"/>
</dbReference>
<organism evidence="4 5">
    <name type="scientific">Bacillus suaedaesalsae</name>
    <dbReference type="NCBI Taxonomy" id="2810349"/>
    <lineage>
        <taxon>Bacteria</taxon>
        <taxon>Bacillati</taxon>
        <taxon>Bacillota</taxon>
        <taxon>Bacilli</taxon>
        <taxon>Bacillales</taxon>
        <taxon>Bacillaceae</taxon>
        <taxon>Bacillus</taxon>
    </lineage>
</organism>
<dbReference type="Proteomes" id="UP001518925">
    <property type="component" value="Unassembled WGS sequence"/>
</dbReference>
<accession>A0ABS2DN32</accession>
<evidence type="ECO:0000313" key="4">
    <source>
        <dbReference type="EMBL" id="MBM6619914.1"/>
    </source>
</evidence>
<dbReference type="Pfam" id="PF14478">
    <property type="entry name" value="DUF4430"/>
    <property type="match status" value="1"/>
</dbReference>
<dbReference type="Gene3D" id="2.170.130.30">
    <property type="match status" value="1"/>
</dbReference>
<reference evidence="4 5" key="1">
    <citation type="submission" date="2021-02" db="EMBL/GenBank/DDBJ databases">
        <title>Bacillus sp. RD4P76, an endophyte from a halophyte.</title>
        <authorList>
            <person name="Sun J.-Q."/>
        </authorList>
    </citation>
    <scope>NUCLEOTIDE SEQUENCE [LARGE SCALE GENOMIC DNA]</scope>
    <source>
        <strain evidence="4 5">RD4P76</strain>
    </source>
</reference>
<evidence type="ECO:0000259" key="3">
    <source>
        <dbReference type="Pfam" id="PF14478"/>
    </source>
</evidence>
<protein>
    <submittedName>
        <fullName evidence="4">DUF4430 domain-containing protein</fullName>
    </submittedName>
</protein>
<keyword evidence="2" id="KW-0732">Signal</keyword>